<dbReference type="PROSITE" id="PS51257">
    <property type="entry name" value="PROKAR_LIPOPROTEIN"/>
    <property type="match status" value="1"/>
</dbReference>
<dbReference type="Proteomes" id="UP001500842">
    <property type="component" value="Unassembled WGS sequence"/>
</dbReference>
<evidence type="ECO:0000256" key="1">
    <source>
        <dbReference type="SAM" id="SignalP"/>
    </source>
</evidence>
<gene>
    <name evidence="2" type="ORF">GCM10009788_25250</name>
</gene>
<protein>
    <submittedName>
        <fullName evidence="2">Uncharacterized protein</fullName>
    </submittedName>
</protein>
<organism evidence="2 3">
    <name type="scientific">Nocardioides humi</name>
    <dbReference type="NCBI Taxonomy" id="449461"/>
    <lineage>
        <taxon>Bacteria</taxon>
        <taxon>Bacillati</taxon>
        <taxon>Actinomycetota</taxon>
        <taxon>Actinomycetes</taxon>
        <taxon>Propionibacteriales</taxon>
        <taxon>Nocardioidaceae</taxon>
        <taxon>Nocardioides</taxon>
    </lineage>
</organism>
<feature type="signal peptide" evidence="1">
    <location>
        <begin position="1"/>
        <end position="32"/>
    </location>
</feature>
<comment type="caution">
    <text evidence="2">The sequence shown here is derived from an EMBL/GenBank/DDBJ whole genome shotgun (WGS) entry which is preliminary data.</text>
</comment>
<dbReference type="RefSeq" id="WP_141003453.1">
    <property type="nucleotide sequence ID" value="NZ_BAAAOR010000022.1"/>
</dbReference>
<sequence>MRILTALRATLTPAFAVACLALAVGLSGTAYAAVKVGATDIKRDAVRAKHIKAGAVRADEVRDGSLTGLDIQDGSLSGADLQDRTVGRDDLAPSARGITDAELVWRTSSATGSEPSKSVTAQCPDGKVAISGGAIINGSDNNVYITESSPPSGAAGPLQQGWFILAQEEEGTDGGNWDIRGFAVCVSLG</sequence>
<name>A0ABN2ALN9_9ACTN</name>
<reference evidence="2 3" key="1">
    <citation type="journal article" date="2019" name="Int. J. Syst. Evol. Microbiol.">
        <title>The Global Catalogue of Microorganisms (GCM) 10K type strain sequencing project: providing services to taxonomists for standard genome sequencing and annotation.</title>
        <authorList>
            <consortium name="The Broad Institute Genomics Platform"/>
            <consortium name="The Broad Institute Genome Sequencing Center for Infectious Disease"/>
            <person name="Wu L."/>
            <person name="Ma J."/>
        </authorList>
    </citation>
    <scope>NUCLEOTIDE SEQUENCE [LARGE SCALE GENOMIC DNA]</scope>
    <source>
        <strain evidence="2 3">JCM 14942</strain>
    </source>
</reference>
<keyword evidence="3" id="KW-1185">Reference proteome</keyword>
<evidence type="ECO:0000313" key="3">
    <source>
        <dbReference type="Proteomes" id="UP001500842"/>
    </source>
</evidence>
<keyword evidence="1" id="KW-0732">Signal</keyword>
<accession>A0ABN2ALN9</accession>
<feature type="chain" id="PRO_5046063464" evidence="1">
    <location>
        <begin position="33"/>
        <end position="189"/>
    </location>
</feature>
<proteinExistence type="predicted"/>
<evidence type="ECO:0000313" key="2">
    <source>
        <dbReference type="EMBL" id="GAA1520341.1"/>
    </source>
</evidence>
<dbReference type="EMBL" id="BAAAOR010000022">
    <property type="protein sequence ID" value="GAA1520341.1"/>
    <property type="molecule type" value="Genomic_DNA"/>
</dbReference>